<evidence type="ECO:0000313" key="2">
    <source>
        <dbReference type="EMBL" id="PMD66734.1"/>
    </source>
</evidence>
<dbReference type="InterPro" id="IPR011009">
    <property type="entry name" value="Kinase-like_dom_sf"/>
</dbReference>
<dbReference type="OrthoDB" id="5584477at2759"/>
<dbReference type="PANTHER" id="PTHR38248">
    <property type="entry name" value="FUNK1 6"/>
    <property type="match status" value="1"/>
</dbReference>
<feature type="non-terminal residue" evidence="2">
    <location>
        <position position="111"/>
    </location>
</feature>
<gene>
    <name evidence="2" type="ORF">K444DRAFT_475485</name>
</gene>
<dbReference type="GO" id="GO:0005524">
    <property type="term" value="F:ATP binding"/>
    <property type="evidence" value="ECO:0007669"/>
    <property type="project" value="InterPro"/>
</dbReference>
<dbReference type="InterPro" id="IPR040976">
    <property type="entry name" value="Pkinase_fungal"/>
</dbReference>
<evidence type="ECO:0000259" key="1">
    <source>
        <dbReference type="PROSITE" id="PS50011"/>
    </source>
</evidence>
<dbReference type="PANTHER" id="PTHR38248:SF2">
    <property type="entry name" value="FUNK1 11"/>
    <property type="match status" value="1"/>
</dbReference>
<dbReference type="Pfam" id="PF17667">
    <property type="entry name" value="Pkinase_fungal"/>
    <property type="match status" value="1"/>
</dbReference>
<dbReference type="GeneID" id="36581012"/>
<name>A0A2J6TUL8_9HELO</name>
<dbReference type="Proteomes" id="UP000235371">
    <property type="component" value="Unassembled WGS sequence"/>
</dbReference>
<dbReference type="Gene3D" id="1.10.510.10">
    <property type="entry name" value="Transferase(Phosphotransferase) domain 1"/>
    <property type="match status" value="1"/>
</dbReference>
<dbReference type="PROSITE" id="PS50011">
    <property type="entry name" value="PROTEIN_KINASE_DOM"/>
    <property type="match status" value="1"/>
</dbReference>
<protein>
    <recommendedName>
        <fullName evidence="1">Protein kinase domain-containing protein</fullName>
    </recommendedName>
</protein>
<proteinExistence type="predicted"/>
<dbReference type="EMBL" id="KZ613743">
    <property type="protein sequence ID" value="PMD66734.1"/>
    <property type="molecule type" value="Genomic_DNA"/>
</dbReference>
<feature type="non-terminal residue" evidence="2">
    <location>
        <position position="1"/>
    </location>
</feature>
<evidence type="ECO:0000313" key="3">
    <source>
        <dbReference type="Proteomes" id="UP000235371"/>
    </source>
</evidence>
<dbReference type="InParanoid" id="A0A2J6TUL8"/>
<dbReference type="RefSeq" id="XP_024743638.1">
    <property type="nucleotide sequence ID" value="XM_024872932.1"/>
</dbReference>
<accession>A0A2J6TUL8</accession>
<sequence length="111" mass="12615">CLIILPAERPLYLYKSVRELLEAFRNAITGYKSLLEDRKMLYRDISENNIIITTPVSKGVPKGRLIDMDLGKELNCVPSGASHRTGTTQFMAIEVLQGKGHTYRHDLESFF</sequence>
<dbReference type="InterPro" id="IPR000719">
    <property type="entry name" value="Prot_kinase_dom"/>
</dbReference>
<reference evidence="2 3" key="1">
    <citation type="submission" date="2016-04" db="EMBL/GenBank/DDBJ databases">
        <title>A degradative enzymes factory behind the ericoid mycorrhizal symbiosis.</title>
        <authorList>
            <consortium name="DOE Joint Genome Institute"/>
            <person name="Martino E."/>
            <person name="Morin E."/>
            <person name="Grelet G."/>
            <person name="Kuo A."/>
            <person name="Kohler A."/>
            <person name="Daghino S."/>
            <person name="Barry K."/>
            <person name="Choi C."/>
            <person name="Cichocki N."/>
            <person name="Clum A."/>
            <person name="Copeland A."/>
            <person name="Hainaut M."/>
            <person name="Haridas S."/>
            <person name="Labutti K."/>
            <person name="Lindquist E."/>
            <person name="Lipzen A."/>
            <person name="Khouja H.-R."/>
            <person name="Murat C."/>
            <person name="Ohm R."/>
            <person name="Olson A."/>
            <person name="Spatafora J."/>
            <person name="Veneault-Fourrey C."/>
            <person name="Henrissat B."/>
            <person name="Grigoriev I."/>
            <person name="Martin F."/>
            <person name="Perotto S."/>
        </authorList>
    </citation>
    <scope>NUCLEOTIDE SEQUENCE [LARGE SCALE GENOMIC DNA]</scope>
    <source>
        <strain evidence="2 3">E</strain>
    </source>
</reference>
<dbReference type="SUPFAM" id="SSF56112">
    <property type="entry name" value="Protein kinase-like (PK-like)"/>
    <property type="match status" value="1"/>
</dbReference>
<dbReference type="GO" id="GO:0004672">
    <property type="term" value="F:protein kinase activity"/>
    <property type="evidence" value="ECO:0007669"/>
    <property type="project" value="InterPro"/>
</dbReference>
<dbReference type="AlphaFoldDB" id="A0A2J6TUL8"/>
<organism evidence="2 3">
    <name type="scientific">Hyaloscypha bicolor E</name>
    <dbReference type="NCBI Taxonomy" id="1095630"/>
    <lineage>
        <taxon>Eukaryota</taxon>
        <taxon>Fungi</taxon>
        <taxon>Dikarya</taxon>
        <taxon>Ascomycota</taxon>
        <taxon>Pezizomycotina</taxon>
        <taxon>Leotiomycetes</taxon>
        <taxon>Helotiales</taxon>
        <taxon>Hyaloscyphaceae</taxon>
        <taxon>Hyaloscypha</taxon>
        <taxon>Hyaloscypha bicolor</taxon>
    </lineage>
</organism>
<keyword evidence="3" id="KW-1185">Reference proteome</keyword>
<dbReference type="STRING" id="1095630.A0A2J6TUL8"/>
<feature type="domain" description="Protein kinase" evidence="1">
    <location>
        <begin position="1"/>
        <end position="111"/>
    </location>
</feature>